<dbReference type="GO" id="GO:0016740">
    <property type="term" value="F:transferase activity"/>
    <property type="evidence" value="ECO:0007669"/>
    <property type="project" value="UniProtKB-KW"/>
</dbReference>
<dbReference type="EMBL" id="CAFBOZ010000029">
    <property type="protein sequence ID" value="CAB4995334.1"/>
    <property type="molecule type" value="Genomic_DNA"/>
</dbReference>
<dbReference type="SUPFAM" id="SSF143631">
    <property type="entry name" value="ApbE-like"/>
    <property type="match status" value="1"/>
</dbReference>
<evidence type="ECO:0000313" key="12">
    <source>
        <dbReference type="EMBL" id="CAB4995334.1"/>
    </source>
</evidence>
<dbReference type="AlphaFoldDB" id="A0A6J7NZI9"/>
<comment type="cofactor">
    <cofactor evidence="1">
        <name>Mg(2+)</name>
        <dbReference type="ChEBI" id="CHEBI:18420"/>
    </cofactor>
</comment>
<keyword evidence="8" id="KW-0460">Magnesium</keyword>
<keyword evidence="7" id="KW-0274">FAD</keyword>
<evidence type="ECO:0000256" key="3">
    <source>
        <dbReference type="ARBA" id="ARBA00016337"/>
    </source>
</evidence>
<evidence type="ECO:0000256" key="6">
    <source>
        <dbReference type="ARBA" id="ARBA00022723"/>
    </source>
</evidence>
<gene>
    <name evidence="12" type="ORF">UFOPK3992_00319</name>
</gene>
<keyword evidence="6" id="KW-0479">Metal-binding</keyword>
<dbReference type="GO" id="GO:0046872">
    <property type="term" value="F:metal ion binding"/>
    <property type="evidence" value="ECO:0007669"/>
    <property type="project" value="UniProtKB-KW"/>
</dbReference>
<protein>
    <recommendedName>
        <fullName evidence="3">FAD:protein FMN transferase</fullName>
        <ecNumber evidence="2">2.7.1.180</ecNumber>
    </recommendedName>
    <alternativeName>
        <fullName evidence="9">Flavin transferase</fullName>
    </alternativeName>
</protein>
<proteinExistence type="predicted"/>
<evidence type="ECO:0000256" key="2">
    <source>
        <dbReference type="ARBA" id="ARBA00011955"/>
    </source>
</evidence>
<dbReference type="PANTHER" id="PTHR30040">
    <property type="entry name" value="THIAMINE BIOSYNTHESIS LIPOPROTEIN APBE"/>
    <property type="match status" value="1"/>
</dbReference>
<evidence type="ECO:0000256" key="5">
    <source>
        <dbReference type="ARBA" id="ARBA00022679"/>
    </source>
</evidence>
<dbReference type="Pfam" id="PF02424">
    <property type="entry name" value="ApbE"/>
    <property type="match status" value="1"/>
</dbReference>
<dbReference type="InterPro" id="IPR003374">
    <property type="entry name" value="ApbE-like_sf"/>
</dbReference>
<keyword evidence="5" id="KW-0808">Transferase</keyword>
<dbReference type="EC" id="2.7.1.180" evidence="2"/>
<evidence type="ECO:0000256" key="10">
    <source>
        <dbReference type="ARBA" id="ARBA00048540"/>
    </source>
</evidence>
<dbReference type="Gene3D" id="3.10.520.10">
    <property type="entry name" value="ApbE-like domains"/>
    <property type="match status" value="2"/>
</dbReference>
<evidence type="ECO:0000256" key="1">
    <source>
        <dbReference type="ARBA" id="ARBA00001946"/>
    </source>
</evidence>
<dbReference type="InterPro" id="IPR024932">
    <property type="entry name" value="ApbE"/>
</dbReference>
<evidence type="ECO:0000256" key="4">
    <source>
        <dbReference type="ARBA" id="ARBA00022630"/>
    </source>
</evidence>
<feature type="region of interest" description="Disordered" evidence="11">
    <location>
        <begin position="260"/>
        <end position="286"/>
    </location>
</feature>
<keyword evidence="4" id="KW-0285">Flavoprotein</keyword>
<reference evidence="12" key="1">
    <citation type="submission" date="2020-05" db="EMBL/GenBank/DDBJ databases">
        <authorList>
            <person name="Chiriac C."/>
            <person name="Salcher M."/>
            <person name="Ghai R."/>
            <person name="Kavagutti S V."/>
        </authorList>
    </citation>
    <scope>NUCLEOTIDE SEQUENCE</scope>
</reference>
<name>A0A6J7NZI9_9ZZZZ</name>
<comment type="catalytic activity">
    <reaction evidence="10">
        <text>L-threonyl-[protein] + FAD = FMN-L-threonyl-[protein] + AMP + H(+)</text>
        <dbReference type="Rhea" id="RHEA:36847"/>
        <dbReference type="Rhea" id="RHEA-COMP:11060"/>
        <dbReference type="Rhea" id="RHEA-COMP:11061"/>
        <dbReference type="ChEBI" id="CHEBI:15378"/>
        <dbReference type="ChEBI" id="CHEBI:30013"/>
        <dbReference type="ChEBI" id="CHEBI:57692"/>
        <dbReference type="ChEBI" id="CHEBI:74257"/>
        <dbReference type="ChEBI" id="CHEBI:456215"/>
        <dbReference type="EC" id="2.7.1.180"/>
    </reaction>
</comment>
<evidence type="ECO:0000256" key="7">
    <source>
        <dbReference type="ARBA" id="ARBA00022827"/>
    </source>
</evidence>
<evidence type="ECO:0000256" key="8">
    <source>
        <dbReference type="ARBA" id="ARBA00022842"/>
    </source>
</evidence>
<accession>A0A6J7NZI9</accession>
<sequence length="286" mass="30547">MNGDEVVRFAPLEGWVRTTHAEEVWGTVVTFDVRDAELDADAHRAVADAAAYLHQVDAWFSTYRLDTPITALRHGLSTYHQMPAIVRHVLDRCAEARDLTNGVFDPWSVPGGVDPSGYVKGWAADSVADMIVARGYPNVSVNAAGDVTCRGLQSPGSPWVVGIRHPDDPMSVIRVVSALDCAVATSGEYERGHHIIDPRTHRSEVQLQSATVVGPDGGLADALATALLIAGADGVTWFAGLGVWSAYLVADDQATYFGPAFAPSTEPDQAGHSATSHPTHDERTPS</sequence>
<organism evidence="12">
    <name type="scientific">freshwater metagenome</name>
    <dbReference type="NCBI Taxonomy" id="449393"/>
    <lineage>
        <taxon>unclassified sequences</taxon>
        <taxon>metagenomes</taxon>
        <taxon>ecological metagenomes</taxon>
    </lineage>
</organism>
<evidence type="ECO:0000256" key="11">
    <source>
        <dbReference type="SAM" id="MobiDB-lite"/>
    </source>
</evidence>
<dbReference type="PANTHER" id="PTHR30040:SF2">
    <property type="entry name" value="FAD:PROTEIN FMN TRANSFERASE"/>
    <property type="match status" value="1"/>
</dbReference>
<evidence type="ECO:0000256" key="9">
    <source>
        <dbReference type="ARBA" id="ARBA00031306"/>
    </source>
</evidence>